<dbReference type="AlphaFoldDB" id="A0A4R9GY01"/>
<dbReference type="OrthoDB" id="341323at2"/>
<dbReference type="Proteomes" id="UP000298097">
    <property type="component" value="Unassembled WGS sequence"/>
</dbReference>
<dbReference type="InterPro" id="IPR021058">
    <property type="entry name" value="Porin_OmpL1"/>
</dbReference>
<dbReference type="Pfam" id="PF11389">
    <property type="entry name" value="Porin_OmpL1"/>
    <property type="match status" value="1"/>
</dbReference>
<dbReference type="GO" id="GO:0015288">
    <property type="term" value="F:porin activity"/>
    <property type="evidence" value="ECO:0007669"/>
    <property type="project" value="InterPro"/>
</dbReference>
<name>A0A4R9GY01_9LEPT</name>
<protein>
    <submittedName>
        <fullName evidence="1">Porin OmpL1</fullName>
    </submittedName>
</protein>
<sequence>MFLLGSSTLSAKSYVFGSLGAQFNLGNLGDVITKDGLDASSNYDAVSSTGQTGVLPRRVLYPDNRLLSLQHSTMGLIHANTGGPLTGGVISLGYEQDFGKNFFWRVSANYTKKIMGGESDAKFLQYKFYDITWDYSAIQIPVNVGIKISPTEDTAIYIGAGVHYFKGGWGLAGSNRAEDVHQFLAQTLGPTNTITNLLEDGTDPNANWENTRFNVSGVAPNWLFGVQARVSDKGYAFMEAETFFSFKYGIAHPSSQGGAEGLAPSVGYPIVLGGTQYRIGYKYEI</sequence>
<accession>A0A4R9GY01</accession>
<organism evidence="1 2">
    <name type="scientific">Leptospira andrefontaineae</name>
    <dbReference type="NCBI Taxonomy" id="2484976"/>
    <lineage>
        <taxon>Bacteria</taxon>
        <taxon>Pseudomonadati</taxon>
        <taxon>Spirochaetota</taxon>
        <taxon>Spirochaetia</taxon>
        <taxon>Leptospirales</taxon>
        <taxon>Leptospiraceae</taxon>
        <taxon>Leptospira</taxon>
    </lineage>
</organism>
<dbReference type="EMBL" id="RQEY01000023">
    <property type="protein sequence ID" value="TGK36719.1"/>
    <property type="molecule type" value="Genomic_DNA"/>
</dbReference>
<evidence type="ECO:0000313" key="1">
    <source>
        <dbReference type="EMBL" id="TGK36719.1"/>
    </source>
</evidence>
<gene>
    <name evidence="1" type="ORF">EHO65_17840</name>
</gene>
<evidence type="ECO:0000313" key="2">
    <source>
        <dbReference type="Proteomes" id="UP000298097"/>
    </source>
</evidence>
<dbReference type="GO" id="GO:0005886">
    <property type="term" value="C:plasma membrane"/>
    <property type="evidence" value="ECO:0007669"/>
    <property type="project" value="InterPro"/>
</dbReference>
<keyword evidence="2" id="KW-1185">Reference proteome</keyword>
<comment type="caution">
    <text evidence="1">The sequence shown here is derived from an EMBL/GenBank/DDBJ whole genome shotgun (WGS) entry which is preliminary data.</text>
</comment>
<proteinExistence type="predicted"/>
<reference evidence="1" key="1">
    <citation type="journal article" date="2019" name="PLoS Negl. Trop. Dis.">
        <title>Revisiting the worldwide diversity of Leptospira species in the environment.</title>
        <authorList>
            <person name="Vincent A.T."/>
            <person name="Schiettekatte O."/>
            <person name="Bourhy P."/>
            <person name="Veyrier F.J."/>
            <person name="Picardeau M."/>
        </authorList>
    </citation>
    <scope>NUCLEOTIDE SEQUENCE [LARGE SCALE GENOMIC DNA]</scope>
    <source>
        <strain evidence="1">201800301</strain>
    </source>
</reference>